<gene>
    <name evidence="12" type="ORF">TPAR_00621</name>
</gene>
<dbReference type="InterPro" id="IPR053214">
    <property type="entry name" value="LysM12-like"/>
</dbReference>
<dbReference type="GO" id="GO:0008843">
    <property type="term" value="F:endochitinase activity"/>
    <property type="evidence" value="ECO:0007669"/>
    <property type="project" value="UniProtKB-EC"/>
</dbReference>
<keyword evidence="4" id="KW-0843">Virulence</keyword>
<keyword evidence="3 7" id="KW-0147">Chitin-binding</keyword>
<dbReference type="InterPro" id="IPR001223">
    <property type="entry name" value="Glyco_hydro18_cat"/>
</dbReference>
<dbReference type="SUPFAM" id="SSF57016">
    <property type="entry name" value="Plant lectins/antimicrobial peptides"/>
    <property type="match status" value="1"/>
</dbReference>
<dbReference type="SUPFAM" id="SSF51445">
    <property type="entry name" value="(Trans)glycosidases"/>
    <property type="match status" value="1"/>
</dbReference>
<dbReference type="InterPro" id="IPR036779">
    <property type="entry name" value="LysM_dom_sf"/>
</dbReference>
<dbReference type="SUPFAM" id="SSF54556">
    <property type="entry name" value="Chitinase insertion domain"/>
    <property type="match status" value="1"/>
</dbReference>
<feature type="domain" description="GH18" evidence="11">
    <location>
        <begin position="363"/>
        <end position="728"/>
    </location>
</feature>
<dbReference type="InterPro" id="IPR017946">
    <property type="entry name" value="PLC-like_Pdiesterase_TIM-brl"/>
</dbReference>
<organism evidence="12 13">
    <name type="scientific">Tolypocladium paradoxum</name>
    <dbReference type="NCBI Taxonomy" id="94208"/>
    <lineage>
        <taxon>Eukaryota</taxon>
        <taxon>Fungi</taxon>
        <taxon>Dikarya</taxon>
        <taxon>Ascomycota</taxon>
        <taxon>Pezizomycotina</taxon>
        <taxon>Sordariomycetes</taxon>
        <taxon>Hypocreomycetidae</taxon>
        <taxon>Hypocreales</taxon>
        <taxon>Ophiocordycipitaceae</taxon>
        <taxon>Tolypocladium</taxon>
    </lineage>
</organism>
<dbReference type="PANTHER" id="PTHR47700:SF2">
    <property type="entry name" value="CHITINASE"/>
    <property type="match status" value="1"/>
</dbReference>
<evidence type="ECO:0000256" key="4">
    <source>
        <dbReference type="ARBA" id="ARBA00023026"/>
    </source>
</evidence>
<dbReference type="SUPFAM" id="SSF54106">
    <property type="entry name" value="LysM domain"/>
    <property type="match status" value="1"/>
</dbReference>
<dbReference type="CDD" id="cd00118">
    <property type="entry name" value="LysM"/>
    <property type="match status" value="1"/>
</dbReference>
<evidence type="ECO:0000313" key="13">
    <source>
        <dbReference type="Proteomes" id="UP000237481"/>
    </source>
</evidence>
<feature type="domain" description="Chitin-binding type-1" evidence="9">
    <location>
        <begin position="280"/>
        <end position="351"/>
    </location>
</feature>
<comment type="caution">
    <text evidence="7">Lacks conserved residue(s) required for the propagation of feature annotation.</text>
</comment>
<dbReference type="PROSITE" id="PS51910">
    <property type="entry name" value="GH18_2"/>
    <property type="match status" value="1"/>
</dbReference>
<feature type="region of interest" description="Disordered" evidence="8">
    <location>
        <begin position="277"/>
        <end position="296"/>
    </location>
</feature>
<dbReference type="InterPro" id="IPR011583">
    <property type="entry name" value="Chitinase_II/V-like_cat"/>
</dbReference>
<dbReference type="Pfam" id="PF01476">
    <property type="entry name" value="LysM"/>
    <property type="match status" value="2"/>
</dbReference>
<dbReference type="Pfam" id="PF00704">
    <property type="entry name" value="Glyco_hydro_18"/>
    <property type="match status" value="1"/>
</dbReference>
<keyword evidence="5" id="KW-0326">Glycosidase</keyword>
<dbReference type="Gene3D" id="3.10.350.10">
    <property type="entry name" value="LysM domain"/>
    <property type="match status" value="2"/>
</dbReference>
<dbReference type="GO" id="GO:0005975">
    <property type="term" value="P:carbohydrate metabolic process"/>
    <property type="evidence" value="ECO:0007669"/>
    <property type="project" value="InterPro"/>
</dbReference>
<dbReference type="PROSITE" id="PS51782">
    <property type="entry name" value="LYSM"/>
    <property type="match status" value="2"/>
</dbReference>
<reference evidence="12 13" key="1">
    <citation type="submission" date="2018-01" db="EMBL/GenBank/DDBJ databases">
        <title>Harnessing the power of phylogenomics to disentangle the directionality and signatures of interkingdom host jumping in the parasitic fungal genus Tolypocladium.</title>
        <authorList>
            <person name="Quandt C.A."/>
            <person name="Patterson W."/>
            <person name="Spatafora J.W."/>
        </authorList>
    </citation>
    <scope>NUCLEOTIDE SEQUENCE [LARGE SCALE GENOMIC DNA]</scope>
    <source>
        <strain evidence="12 13">NRBC 100945</strain>
    </source>
</reference>
<dbReference type="SMART" id="SM00636">
    <property type="entry name" value="Glyco_18"/>
    <property type="match status" value="1"/>
</dbReference>
<dbReference type="EMBL" id="PKSG01000064">
    <property type="protein sequence ID" value="POR39187.1"/>
    <property type="molecule type" value="Genomic_DNA"/>
</dbReference>
<accession>A0A2S4L9U8</accession>
<dbReference type="GO" id="GO:0006629">
    <property type="term" value="P:lipid metabolic process"/>
    <property type="evidence" value="ECO:0007669"/>
    <property type="project" value="InterPro"/>
</dbReference>
<feature type="disulfide bond" evidence="7">
    <location>
        <begin position="311"/>
        <end position="325"/>
    </location>
</feature>
<feature type="domain" description="LysM" evidence="10">
    <location>
        <begin position="219"/>
        <end position="267"/>
    </location>
</feature>
<dbReference type="Gene3D" id="3.20.20.190">
    <property type="entry name" value="Phosphatidylinositol (PI) phosphodiesterase"/>
    <property type="match status" value="1"/>
</dbReference>
<evidence type="ECO:0000256" key="6">
    <source>
        <dbReference type="ARBA" id="ARBA00044955"/>
    </source>
</evidence>
<dbReference type="Gene3D" id="3.10.50.10">
    <property type="match status" value="1"/>
</dbReference>
<dbReference type="Proteomes" id="UP000237481">
    <property type="component" value="Unassembled WGS sequence"/>
</dbReference>
<feature type="non-terminal residue" evidence="12">
    <location>
        <position position="1"/>
    </location>
</feature>
<evidence type="ECO:0000256" key="5">
    <source>
        <dbReference type="ARBA" id="ARBA00023295"/>
    </source>
</evidence>
<evidence type="ECO:0000256" key="2">
    <source>
        <dbReference type="ARBA" id="ARBA00012729"/>
    </source>
</evidence>
<evidence type="ECO:0000313" key="12">
    <source>
        <dbReference type="EMBL" id="POR39187.1"/>
    </source>
</evidence>
<dbReference type="GO" id="GO:0008061">
    <property type="term" value="F:chitin binding"/>
    <property type="evidence" value="ECO:0007669"/>
    <property type="project" value="UniProtKB-UniRule"/>
</dbReference>
<keyword evidence="5" id="KW-0378">Hydrolase</keyword>
<comment type="similarity">
    <text evidence="6">Belongs to the secreted LysM effector family.</text>
</comment>
<dbReference type="InterPro" id="IPR036861">
    <property type="entry name" value="Endochitinase-like_sf"/>
</dbReference>
<dbReference type="EC" id="3.2.1.14" evidence="2"/>
<evidence type="ECO:0000256" key="8">
    <source>
        <dbReference type="SAM" id="MobiDB-lite"/>
    </source>
</evidence>
<feature type="domain" description="LysM" evidence="10">
    <location>
        <begin position="155"/>
        <end position="200"/>
    </location>
</feature>
<sequence length="1307" mass="143724">TGASGPDPTASAADISAAAGQLADYLRDEKACGSLILFAKSGGAVVGTYSGADVHKNSAAGFVQRFRDGARTGTIVMQVCGARSVSQTDPRLGAFAGSLADLGVVQGAVKTWADGKCLDDARLTHAGNFSVAVLVSAAAANTPPGALRRKVSLCRDMQVVAGDSCDSLASRCKISGADLVQFNPEKNLCATLTPRQYVCCSPGTLPDHTPQPTMDKKCYAYTTKAGDSCYSIADAYGIKQNVIEDNNKKTWGWAGCDHLQAGQRICLSSGRPPFPAPIPSAECGPQKPGTQEPEDDKVDISTLNPCPLNVCCNIWGFCGTSDDFCVSSPADSGAPGTSKPGKNGCVASCGNAIKNNDEPPGKFIRVGYFEAWNHKRKCMTMDVTRIDTSNLTHVHFAFGGLTKDFKVSMDGVEDQFIKFKDWKTDASKVLSFGGWAMSTDPETFQLFRDATDADNRGKFADNVVDFLNANGLHGLDFDWEYPGAPDIPGIPPGTKEHADNYLEFLRLVREKSPASASVSVALPASYWYLKQYPVDKMQDVVDYFVYMTYDLHGQWDAGNKFSAEGCPEGSCLRSHVNKTETTLALAMITKAGVQASKVLVGIASYGRSFRMKDPGCTGPMCGFTGSANQSEAYAGNCTDTPGYIANAELAKVEEDYKGAMFERYFDDESDSNVVVYGRDGEADWVAYMDRQTKERRADWIRGLNFGGTADWAVDLEVVEDTAPDDRCSAEDRTWQDVAVPELEYPWPIEPARIPGFEASTWVYITIVNLTPHRFKMQADRTHSYQMDKMSFGDVPPGRARQNLAAYGKGNGVDTKAEVYYTIEGTDKKFAVLLRTHIPDMFPLRAIFELSGMGIGAREYRAPMGTVPITLVVTGSDSFGFTTNLRWGAYNWMRSLYSTIKDRAMKHVVMPGTHDSGMSYISTQIMSIGIPANTQTQGLSTYKQLKHGARWLDLRVVTVHATVMEHPLWTAHVNDETNFAPIGNTGESLGNVIDNINYFTAESPGEVMFLKFRMLIGIFKVPGQPIHWDDTLMQEFFDVLKTINNRCPSLPKKDFSELTAGELMDRNEGKGCVVILLNQENNKKLTKQDSEEDGIYLQNRMSYYDRWSDKNNFREVTDDQIQAWGGVWRPGMEDYQLSDTLVLSQWSVTLGALDWMAMSLSEHARLLNPILYWKGVNSMSPWLFPNIIQVDYIGVMLLDNQKFSLTDDDSLSLDLATLCYGINLYLLSENCDLSPRRSPLLPSRDKAQGKLASVDASAHTWRSMMYANGTVDDDPGDFREQYVPVLRNGTVFANGTVLTQDVPNPIWA</sequence>
<dbReference type="InterPro" id="IPR017853">
    <property type="entry name" value="GH"/>
</dbReference>
<dbReference type="GO" id="GO:0008081">
    <property type="term" value="F:phosphoric diester hydrolase activity"/>
    <property type="evidence" value="ECO:0007669"/>
    <property type="project" value="InterPro"/>
</dbReference>
<comment type="similarity">
    <text evidence="1">Belongs to the glycosyl hydrolase 18 family. Chitinase class V subfamily.</text>
</comment>
<keyword evidence="7" id="KW-1015">Disulfide bond</keyword>
<dbReference type="OrthoDB" id="73875at2759"/>
<evidence type="ECO:0000259" key="10">
    <source>
        <dbReference type="PROSITE" id="PS51782"/>
    </source>
</evidence>
<dbReference type="SMART" id="SM00257">
    <property type="entry name" value="LysM"/>
    <property type="match status" value="2"/>
</dbReference>
<dbReference type="Gene3D" id="3.20.20.80">
    <property type="entry name" value="Glycosidases"/>
    <property type="match status" value="1"/>
</dbReference>
<proteinExistence type="inferred from homology"/>
<dbReference type="CDD" id="cd02878">
    <property type="entry name" value="GH18_zymocin_alpha"/>
    <property type="match status" value="1"/>
</dbReference>
<feature type="disulfide bond" evidence="7">
    <location>
        <begin position="345"/>
        <end position="349"/>
    </location>
</feature>
<keyword evidence="13" id="KW-1185">Reference proteome</keyword>
<comment type="caution">
    <text evidence="12">The sequence shown here is derived from an EMBL/GenBank/DDBJ whole genome shotgun (WGS) entry which is preliminary data.</text>
</comment>
<dbReference type="InterPro" id="IPR029070">
    <property type="entry name" value="Chitinase_insertion_sf"/>
</dbReference>
<dbReference type="PANTHER" id="PTHR47700">
    <property type="entry name" value="V CHITINASE, PUTATIVE (AFU_ORTHOLOGUE AFUA_6G13720)-RELATED"/>
    <property type="match status" value="1"/>
</dbReference>
<dbReference type="STRING" id="94208.A0A2S4L9U8"/>
<evidence type="ECO:0000256" key="7">
    <source>
        <dbReference type="PROSITE-ProRule" id="PRU00261"/>
    </source>
</evidence>
<dbReference type="SUPFAM" id="SSF51695">
    <property type="entry name" value="PLC-like phosphodiesterases"/>
    <property type="match status" value="1"/>
</dbReference>
<dbReference type="InterPro" id="IPR001002">
    <property type="entry name" value="Chitin-bd_1"/>
</dbReference>
<dbReference type="PROSITE" id="PS50941">
    <property type="entry name" value="CHIT_BIND_I_2"/>
    <property type="match status" value="1"/>
</dbReference>
<feature type="disulfide bond" evidence="7">
    <location>
        <begin position="306"/>
        <end position="318"/>
    </location>
</feature>
<evidence type="ECO:0000259" key="9">
    <source>
        <dbReference type="PROSITE" id="PS50941"/>
    </source>
</evidence>
<dbReference type="CDD" id="cd00035">
    <property type="entry name" value="ChtBD1"/>
    <property type="match status" value="1"/>
</dbReference>
<dbReference type="InterPro" id="IPR018392">
    <property type="entry name" value="LysM"/>
</dbReference>
<evidence type="ECO:0000256" key="1">
    <source>
        <dbReference type="ARBA" id="ARBA00008682"/>
    </source>
</evidence>
<dbReference type="Pfam" id="PF00187">
    <property type="entry name" value="Chitin_bind_1"/>
    <property type="match status" value="1"/>
</dbReference>
<evidence type="ECO:0000256" key="3">
    <source>
        <dbReference type="ARBA" id="ARBA00022669"/>
    </source>
</evidence>
<dbReference type="Gene3D" id="3.30.60.10">
    <property type="entry name" value="Endochitinase-like"/>
    <property type="match status" value="1"/>
</dbReference>
<protein>
    <recommendedName>
        <fullName evidence="2">chitinase</fullName>
        <ecNumber evidence="2">3.2.1.14</ecNumber>
    </recommendedName>
</protein>
<name>A0A2S4L9U8_9HYPO</name>
<evidence type="ECO:0000259" key="11">
    <source>
        <dbReference type="PROSITE" id="PS51910"/>
    </source>
</evidence>